<protein>
    <submittedName>
        <fullName evidence="1">Uncharacterized protein</fullName>
    </submittedName>
</protein>
<gene>
    <name evidence="1" type="ORF">SHERM_02401</name>
</gene>
<evidence type="ECO:0000313" key="1">
    <source>
        <dbReference type="EMBL" id="CAA0834586.1"/>
    </source>
</evidence>
<name>A0A9N7RLK3_STRHE</name>
<sequence length="100" mass="11560">MMNRKSGLTELEMGVVFELIQLRGSYTGDFTVQCVDFPMEKCELRGKKSEESLSLIELEINTAGEILPRRNKRYRSLADIYRKTQPYIKNGAKKIGQVWN</sequence>
<reference evidence="1" key="1">
    <citation type="submission" date="2019-12" db="EMBL/GenBank/DDBJ databases">
        <authorList>
            <person name="Scholes J."/>
        </authorList>
    </citation>
    <scope>NUCLEOTIDE SEQUENCE</scope>
</reference>
<dbReference type="AlphaFoldDB" id="A0A9N7RLK3"/>
<dbReference type="Proteomes" id="UP001153555">
    <property type="component" value="Unassembled WGS sequence"/>
</dbReference>
<proteinExistence type="predicted"/>
<dbReference type="EMBL" id="CACSLK010028053">
    <property type="protein sequence ID" value="CAA0834586.1"/>
    <property type="molecule type" value="Genomic_DNA"/>
</dbReference>
<keyword evidence="2" id="KW-1185">Reference proteome</keyword>
<accession>A0A9N7RLK3</accession>
<evidence type="ECO:0000313" key="2">
    <source>
        <dbReference type="Proteomes" id="UP001153555"/>
    </source>
</evidence>
<organism evidence="1 2">
    <name type="scientific">Striga hermonthica</name>
    <name type="common">Purple witchweed</name>
    <name type="synonym">Buchnera hermonthica</name>
    <dbReference type="NCBI Taxonomy" id="68872"/>
    <lineage>
        <taxon>Eukaryota</taxon>
        <taxon>Viridiplantae</taxon>
        <taxon>Streptophyta</taxon>
        <taxon>Embryophyta</taxon>
        <taxon>Tracheophyta</taxon>
        <taxon>Spermatophyta</taxon>
        <taxon>Magnoliopsida</taxon>
        <taxon>eudicotyledons</taxon>
        <taxon>Gunneridae</taxon>
        <taxon>Pentapetalae</taxon>
        <taxon>asterids</taxon>
        <taxon>lamiids</taxon>
        <taxon>Lamiales</taxon>
        <taxon>Orobanchaceae</taxon>
        <taxon>Buchnereae</taxon>
        <taxon>Striga</taxon>
    </lineage>
</organism>
<dbReference type="OrthoDB" id="912531at2759"/>
<comment type="caution">
    <text evidence="1">The sequence shown here is derived from an EMBL/GenBank/DDBJ whole genome shotgun (WGS) entry which is preliminary data.</text>
</comment>